<dbReference type="AlphaFoldDB" id="A0A167KIP3"/>
<keyword evidence="7" id="KW-0808">Transferase</keyword>
<dbReference type="InterPro" id="IPR056527">
    <property type="entry name" value="WD40_RFWD3"/>
</dbReference>
<keyword evidence="11 17" id="KW-0863">Zinc-finger</keyword>
<feature type="region of interest" description="Disordered" evidence="19">
    <location>
        <begin position="1"/>
        <end position="32"/>
    </location>
</feature>
<proteinExistence type="predicted"/>
<dbReference type="Pfam" id="PF00097">
    <property type="entry name" value="zf-C3HC4"/>
    <property type="match status" value="1"/>
</dbReference>
<evidence type="ECO:0000313" key="21">
    <source>
        <dbReference type="EMBL" id="OAD68195.1"/>
    </source>
</evidence>
<comment type="catalytic activity">
    <reaction evidence="1">
        <text>S-ubiquitinyl-[E2 ubiquitin-conjugating enzyme]-L-cysteine + [acceptor protein]-L-lysine = [E2 ubiquitin-conjugating enzyme]-L-cysteine + N(6)-ubiquitinyl-[acceptor protein]-L-lysine.</text>
        <dbReference type="EC" id="2.3.2.27"/>
    </reaction>
</comment>
<evidence type="ECO:0000256" key="12">
    <source>
        <dbReference type="ARBA" id="ARBA00022786"/>
    </source>
</evidence>
<dbReference type="InterPro" id="IPR013083">
    <property type="entry name" value="Znf_RING/FYVE/PHD"/>
</dbReference>
<evidence type="ECO:0000256" key="5">
    <source>
        <dbReference type="ARBA" id="ARBA00022490"/>
    </source>
</evidence>
<dbReference type="GO" id="GO:0005737">
    <property type="term" value="C:cytoplasm"/>
    <property type="evidence" value="ECO:0007669"/>
    <property type="project" value="UniProtKB-SubCell"/>
</dbReference>
<dbReference type="PANTHER" id="PTHR16047:SF7">
    <property type="entry name" value="E3 UBIQUITIN-PROTEIN LIGASE RFWD3"/>
    <property type="match status" value="1"/>
</dbReference>
<evidence type="ECO:0000256" key="10">
    <source>
        <dbReference type="ARBA" id="ARBA00022763"/>
    </source>
</evidence>
<evidence type="ECO:0000256" key="15">
    <source>
        <dbReference type="ARBA" id="ARBA00023242"/>
    </source>
</evidence>
<dbReference type="GO" id="GO:0008270">
    <property type="term" value="F:zinc ion binding"/>
    <property type="evidence" value="ECO:0007669"/>
    <property type="project" value="UniProtKB-KW"/>
</dbReference>
<evidence type="ECO:0000256" key="17">
    <source>
        <dbReference type="PROSITE-ProRule" id="PRU00175"/>
    </source>
</evidence>
<accession>A0A167KIP3</accession>
<dbReference type="RefSeq" id="XP_018286235.1">
    <property type="nucleotide sequence ID" value="XM_018439571.1"/>
</dbReference>
<name>A0A167KIP3_PHYB8</name>
<evidence type="ECO:0000256" key="1">
    <source>
        <dbReference type="ARBA" id="ARBA00000900"/>
    </source>
</evidence>
<dbReference type="PROSITE" id="PS50089">
    <property type="entry name" value="ZF_RING_2"/>
    <property type="match status" value="1"/>
</dbReference>
<dbReference type="SMART" id="SM00184">
    <property type="entry name" value="RING"/>
    <property type="match status" value="1"/>
</dbReference>
<keyword evidence="9" id="KW-0677">Repeat</keyword>
<dbReference type="EC" id="2.3.2.27" evidence="4"/>
<evidence type="ECO:0000256" key="7">
    <source>
        <dbReference type="ARBA" id="ARBA00022679"/>
    </source>
</evidence>
<evidence type="ECO:0000256" key="19">
    <source>
        <dbReference type="SAM" id="MobiDB-lite"/>
    </source>
</evidence>
<reference evidence="22" key="1">
    <citation type="submission" date="2015-06" db="EMBL/GenBank/DDBJ databases">
        <title>Expansion of signal transduction pathways in fungi by whole-genome duplication.</title>
        <authorList>
            <consortium name="DOE Joint Genome Institute"/>
            <person name="Corrochano L.M."/>
            <person name="Kuo A."/>
            <person name="Marcet-Houben M."/>
            <person name="Polaino S."/>
            <person name="Salamov A."/>
            <person name="Villalobos J.M."/>
            <person name="Alvarez M.I."/>
            <person name="Avalos J."/>
            <person name="Benito E.P."/>
            <person name="Benoit I."/>
            <person name="Burger G."/>
            <person name="Camino L.P."/>
            <person name="Canovas D."/>
            <person name="Cerda-Olmedo E."/>
            <person name="Cheng J.-F."/>
            <person name="Dominguez A."/>
            <person name="Elias M."/>
            <person name="Eslava A.P."/>
            <person name="Glaser F."/>
            <person name="Grimwood J."/>
            <person name="Gutierrez G."/>
            <person name="Heitman J."/>
            <person name="Henrissat B."/>
            <person name="Iturriaga E.A."/>
            <person name="Lang B.F."/>
            <person name="Lavin J.L."/>
            <person name="Lee S."/>
            <person name="Li W."/>
            <person name="Lindquist E."/>
            <person name="Lopez-Garcia S."/>
            <person name="Luque E.M."/>
            <person name="Marcos A.T."/>
            <person name="Martin J."/>
            <person name="McCluskey K."/>
            <person name="Medina H.R."/>
            <person name="Miralles-Duran A."/>
            <person name="Miyazaki A."/>
            <person name="Munoz-Torres E."/>
            <person name="Oguiza J.A."/>
            <person name="Ohm R."/>
            <person name="Olmedo M."/>
            <person name="Orejas M."/>
            <person name="Ortiz-Castellanos L."/>
            <person name="Pisabarro A.G."/>
            <person name="Rodriguez-Romero J."/>
            <person name="Ruiz-Herrera J."/>
            <person name="Ruiz-Vazquez R."/>
            <person name="Sanz C."/>
            <person name="Schackwitz W."/>
            <person name="Schmutz J."/>
            <person name="Shahriari M."/>
            <person name="Shelest E."/>
            <person name="Silva-Franco F."/>
            <person name="Soanes D."/>
            <person name="Syed K."/>
            <person name="Tagua V.G."/>
            <person name="Talbot N.J."/>
            <person name="Thon M."/>
            <person name="De vries R.P."/>
            <person name="Wiebenga A."/>
            <person name="Yadav J.S."/>
            <person name="Braun E.L."/>
            <person name="Baker S."/>
            <person name="Garre V."/>
            <person name="Horwitz B."/>
            <person name="Torres-Martinez S."/>
            <person name="Idnurm A."/>
            <person name="Herrera-Estrella A."/>
            <person name="Gabaldon T."/>
            <person name="Grigoriev I.V."/>
        </authorList>
    </citation>
    <scope>NUCLEOTIDE SEQUENCE [LARGE SCALE GENOMIC DNA]</scope>
    <source>
        <strain evidence="22">NRRL 1555(-)</strain>
    </source>
</reference>
<dbReference type="VEuPathDB" id="FungiDB:PHYBLDRAFT_188848"/>
<evidence type="ECO:0000256" key="2">
    <source>
        <dbReference type="ARBA" id="ARBA00004496"/>
    </source>
</evidence>
<keyword evidence="13" id="KW-0862">Zinc</keyword>
<evidence type="ECO:0000256" key="14">
    <source>
        <dbReference type="ARBA" id="ARBA00023204"/>
    </source>
</evidence>
<evidence type="ECO:0000256" key="4">
    <source>
        <dbReference type="ARBA" id="ARBA00012483"/>
    </source>
</evidence>
<dbReference type="InterPro" id="IPR037381">
    <property type="entry name" value="RFWD3"/>
</dbReference>
<dbReference type="InterPro" id="IPR036322">
    <property type="entry name" value="WD40_repeat_dom_sf"/>
</dbReference>
<dbReference type="EMBL" id="KV440996">
    <property type="protein sequence ID" value="OAD68195.1"/>
    <property type="molecule type" value="Genomic_DNA"/>
</dbReference>
<sequence length="624" mass="70409">MESINQHSIQPESSNSTSNVDDKISSSKNTTLEEDDDESMACAICSENWTGQGSHCLASLECGHLFGQSCIFQWIVSQRLRRGDGKSTCPICMNPFRKSSVRVIRPTRIAVHDETDILELKRELQAAQQKSFELARDLEKSVLAINMCKREFTKRNISHTILDGKIHKPTCYLIVFNTNSTTYDTDTVEETLNYPTNETTPVKLDTTLDTVPDVQNVIPAEPLDNELDTESVTESEVSVVISDDLEIIDLDESSVIVVDDYSTFEADEHDGLGSHLSDGLEYRSLEEYSNIILTGPEEVVRSYRPICTLRLPQEIQSARTMALMPCASLAVVGMKHNMHGHGIQKVNLADGSLTEFIPNHTNSIRDIKCSSYGRAFILSTGLDKTLVLSSIYDNTVVERFQLEAPGWSCNFDDSRFNIIYCGLSNGVIVVYDILNPQQLLYRLRQDQNIGPIHSLYTVSIENQYRIMCSSVSGSVGWSIDKANEQPPVCRPLIDTDIIRGYRPYSLFYQPYGGICLLSSRNRHETYHIVGTITNELEIEPQWSFISTFPQHNMARTTIISEGHRWPIVAFANETNKQIVLRNREGLVQVLEPWSPVMDIKHCLFRGNPLLAALTLDTFELYSYY</sequence>
<evidence type="ECO:0000256" key="9">
    <source>
        <dbReference type="ARBA" id="ARBA00022737"/>
    </source>
</evidence>
<dbReference type="STRING" id="763407.A0A167KIP3"/>
<dbReference type="InterPro" id="IPR001841">
    <property type="entry name" value="Znf_RING"/>
</dbReference>
<evidence type="ECO:0000313" key="22">
    <source>
        <dbReference type="Proteomes" id="UP000077315"/>
    </source>
</evidence>
<dbReference type="Gene3D" id="2.130.10.10">
    <property type="entry name" value="YVTN repeat-like/Quinoprotein amine dehydrogenase"/>
    <property type="match status" value="1"/>
</dbReference>
<dbReference type="SUPFAM" id="SSF50978">
    <property type="entry name" value="WD40 repeat-like"/>
    <property type="match status" value="1"/>
</dbReference>
<keyword evidence="14" id="KW-0234">DNA repair</keyword>
<evidence type="ECO:0000256" key="3">
    <source>
        <dbReference type="ARBA" id="ARBA00004906"/>
    </source>
</evidence>
<dbReference type="SUPFAM" id="SSF57850">
    <property type="entry name" value="RING/U-box"/>
    <property type="match status" value="1"/>
</dbReference>
<protein>
    <recommendedName>
        <fullName evidence="4">RING-type E3 ubiquitin transferase</fullName>
        <ecNumber evidence="4">2.3.2.27</ecNumber>
    </recommendedName>
</protein>
<dbReference type="GO" id="GO:0016604">
    <property type="term" value="C:nuclear body"/>
    <property type="evidence" value="ECO:0007669"/>
    <property type="project" value="UniProtKB-SubCell"/>
</dbReference>
<evidence type="ECO:0000256" key="8">
    <source>
        <dbReference type="ARBA" id="ARBA00022723"/>
    </source>
</evidence>
<dbReference type="InterPro" id="IPR015943">
    <property type="entry name" value="WD40/YVTN_repeat-like_dom_sf"/>
</dbReference>
<gene>
    <name evidence="21" type="ORF">PHYBLDRAFT_188848</name>
</gene>
<feature type="domain" description="RING-type" evidence="20">
    <location>
        <begin position="42"/>
        <end position="92"/>
    </location>
</feature>
<feature type="compositionally biased region" description="Polar residues" evidence="19">
    <location>
        <begin position="1"/>
        <end position="19"/>
    </location>
</feature>
<evidence type="ECO:0000256" key="16">
    <source>
        <dbReference type="ARBA" id="ARBA00034306"/>
    </source>
</evidence>
<keyword evidence="22" id="KW-1185">Reference proteome</keyword>
<dbReference type="OrthoDB" id="8062037at2759"/>
<dbReference type="InterPro" id="IPR018957">
    <property type="entry name" value="Znf_C3HC4_RING-type"/>
</dbReference>
<dbReference type="InParanoid" id="A0A167KIP3"/>
<comment type="pathway">
    <text evidence="3">Protein modification; protein ubiquitination.</text>
</comment>
<dbReference type="GO" id="GO:0016567">
    <property type="term" value="P:protein ubiquitination"/>
    <property type="evidence" value="ECO:0007669"/>
    <property type="project" value="InterPro"/>
</dbReference>
<keyword evidence="15" id="KW-0539">Nucleus</keyword>
<evidence type="ECO:0000256" key="18">
    <source>
        <dbReference type="SAM" id="Coils"/>
    </source>
</evidence>
<organism evidence="21 22">
    <name type="scientific">Phycomyces blakesleeanus (strain ATCC 8743b / DSM 1359 / FGSC 10004 / NBRC 33097 / NRRL 1555)</name>
    <dbReference type="NCBI Taxonomy" id="763407"/>
    <lineage>
        <taxon>Eukaryota</taxon>
        <taxon>Fungi</taxon>
        <taxon>Fungi incertae sedis</taxon>
        <taxon>Mucoromycota</taxon>
        <taxon>Mucoromycotina</taxon>
        <taxon>Mucoromycetes</taxon>
        <taxon>Mucorales</taxon>
        <taxon>Phycomycetaceae</taxon>
        <taxon>Phycomyces</taxon>
    </lineage>
</organism>
<feature type="coiled-coil region" evidence="18">
    <location>
        <begin position="110"/>
        <end position="137"/>
    </location>
</feature>
<dbReference type="Gene3D" id="3.30.40.10">
    <property type="entry name" value="Zinc/RING finger domain, C3HC4 (zinc finger)"/>
    <property type="match status" value="1"/>
</dbReference>
<dbReference type="GO" id="GO:0036297">
    <property type="term" value="P:interstrand cross-link repair"/>
    <property type="evidence" value="ECO:0007669"/>
    <property type="project" value="InterPro"/>
</dbReference>
<dbReference type="GeneID" id="29000477"/>
<keyword evidence="8" id="KW-0479">Metal-binding</keyword>
<evidence type="ECO:0000259" key="20">
    <source>
        <dbReference type="PROSITE" id="PS50089"/>
    </source>
</evidence>
<keyword evidence="18" id="KW-0175">Coiled coil</keyword>
<keyword evidence="12" id="KW-0833">Ubl conjugation pathway</keyword>
<dbReference type="Proteomes" id="UP000077315">
    <property type="component" value="Unassembled WGS sequence"/>
</dbReference>
<evidence type="ECO:0000256" key="6">
    <source>
        <dbReference type="ARBA" id="ARBA00022574"/>
    </source>
</evidence>
<evidence type="ECO:0000256" key="13">
    <source>
        <dbReference type="ARBA" id="ARBA00022833"/>
    </source>
</evidence>
<keyword evidence="6" id="KW-0853">WD repeat</keyword>
<keyword evidence="5" id="KW-0963">Cytoplasm</keyword>
<comment type="subcellular location">
    <subcellularLocation>
        <location evidence="2">Cytoplasm</location>
    </subcellularLocation>
    <subcellularLocation>
        <location evidence="16">Nucleus</location>
        <location evidence="16">Nuclear body</location>
    </subcellularLocation>
</comment>
<dbReference type="PANTHER" id="PTHR16047">
    <property type="entry name" value="RFWD3 PROTEIN"/>
    <property type="match status" value="1"/>
</dbReference>
<evidence type="ECO:0000256" key="11">
    <source>
        <dbReference type="ARBA" id="ARBA00022771"/>
    </source>
</evidence>
<dbReference type="GO" id="GO:0061630">
    <property type="term" value="F:ubiquitin protein ligase activity"/>
    <property type="evidence" value="ECO:0007669"/>
    <property type="project" value="UniProtKB-EC"/>
</dbReference>
<dbReference type="Pfam" id="PF23419">
    <property type="entry name" value="WD40_RFWD3"/>
    <property type="match status" value="1"/>
</dbReference>
<keyword evidence="10" id="KW-0227">DNA damage</keyword>